<evidence type="ECO:0000313" key="11">
    <source>
        <dbReference type="EMBL" id="QTX32873.1"/>
    </source>
</evidence>
<evidence type="ECO:0000256" key="6">
    <source>
        <dbReference type="ARBA" id="ARBA00022980"/>
    </source>
</evidence>
<dbReference type="GO" id="GO:0019843">
    <property type="term" value="F:rRNA binding"/>
    <property type="evidence" value="ECO:0007669"/>
    <property type="project" value="UniProtKB-UniRule"/>
</dbReference>
<keyword evidence="5 9" id="KW-0694">RNA-binding</keyword>
<dbReference type="PROSITE" id="PS01199">
    <property type="entry name" value="RIBOSOMAL_L1"/>
    <property type="match status" value="1"/>
</dbReference>
<dbReference type="InterPro" id="IPR023674">
    <property type="entry name" value="Ribosomal_uL1-like"/>
</dbReference>
<keyword evidence="3 9" id="KW-0699">rRNA-binding</keyword>
<keyword evidence="2 9" id="KW-0678">Repressor</keyword>
<evidence type="ECO:0000256" key="10">
    <source>
        <dbReference type="RuleBase" id="RU000659"/>
    </source>
</evidence>
<accession>A0A9Q7EVZ7</accession>
<keyword evidence="7 9" id="KW-0687">Ribonucleoprotein</keyword>
<dbReference type="FunFam" id="3.40.50.790:FF:000001">
    <property type="entry name" value="50S ribosomal protein L1"/>
    <property type="match status" value="1"/>
</dbReference>
<dbReference type="KEGG" id="aram:KAR29_02835"/>
<evidence type="ECO:0000256" key="4">
    <source>
        <dbReference type="ARBA" id="ARBA00022845"/>
    </source>
</evidence>
<proteinExistence type="inferred from homology"/>
<dbReference type="HAMAP" id="MF_01318_B">
    <property type="entry name" value="Ribosomal_uL1_B"/>
    <property type="match status" value="1"/>
</dbReference>
<keyword evidence="9" id="KW-0820">tRNA-binding</keyword>
<dbReference type="Gene3D" id="3.30.190.20">
    <property type="match status" value="1"/>
</dbReference>
<dbReference type="InterPro" id="IPR002143">
    <property type="entry name" value="Ribosomal_uL1"/>
</dbReference>
<comment type="subunit">
    <text evidence="9">Part of the 50S ribosomal subunit.</text>
</comment>
<comment type="similarity">
    <text evidence="1 9 10">Belongs to the universal ribosomal protein uL1 family.</text>
</comment>
<dbReference type="InterPro" id="IPR023673">
    <property type="entry name" value="Ribosomal_uL1_CS"/>
</dbReference>
<dbReference type="InterPro" id="IPR005878">
    <property type="entry name" value="Ribosom_uL1_bac-type"/>
</dbReference>
<comment type="function">
    <text evidence="9">Binds directly to 23S rRNA. The L1 stalk is quite mobile in the ribosome, and is involved in E site tRNA release.</text>
</comment>
<reference evidence="12" key="1">
    <citation type="submission" date="2021-04" db="EMBL/GenBank/DDBJ databases">
        <title>A novel Synergistetes isolate from a pyrite-forming mixed culture.</title>
        <authorList>
            <person name="Bunk B."/>
            <person name="Sproer C."/>
            <person name="Spring S."/>
            <person name="Pester M."/>
        </authorList>
    </citation>
    <scope>NUCLEOTIDE SEQUENCE [LARGE SCALE GENOMIC DNA]</scope>
    <source>
        <strain evidence="12">J.5.4.2-T.3.5.2</strain>
    </source>
</reference>
<evidence type="ECO:0000256" key="8">
    <source>
        <dbReference type="ARBA" id="ARBA00035241"/>
    </source>
</evidence>
<dbReference type="RefSeq" id="WP_274374135.1">
    <property type="nucleotide sequence ID" value="NZ_CP072943.1"/>
</dbReference>
<dbReference type="NCBIfam" id="TIGR01169">
    <property type="entry name" value="rplA_bact"/>
    <property type="match status" value="1"/>
</dbReference>
<dbReference type="GO" id="GO:0015934">
    <property type="term" value="C:large ribosomal subunit"/>
    <property type="evidence" value="ECO:0007669"/>
    <property type="project" value="InterPro"/>
</dbReference>
<evidence type="ECO:0000256" key="5">
    <source>
        <dbReference type="ARBA" id="ARBA00022884"/>
    </source>
</evidence>
<dbReference type="InterPro" id="IPR028364">
    <property type="entry name" value="Ribosomal_uL1/biogenesis"/>
</dbReference>
<evidence type="ECO:0000313" key="12">
    <source>
        <dbReference type="Proteomes" id="UP000671879"/>
    </source>
</evidence>
<sequence>MSKKSKRYQELSKKVDKNKLYGLQEALDLAKETATAKFNESVELHVRLGVDPRHADQQVRSTVALPHGTGVVKRVLVITDGEKLREAEEAGADFVGGEDMVQKIQGGWLDFDAVIATPDMMRVVGRLGKILGPRGMMPSAKANTVTDDVAGAVKEIKAGRVEFRVDKFGIIHNSIGKASFEGAQLFENVKSLLGAIVKARPAAVKGTYIKSLTVSTSMGAGIRVDAPQAQKDIA</sequence>
<keyword evidence="4 9" id="KW-0810">Translation regulation</keyword>
<evidence type="ECO:0000256" key="9">
    <source>
        <dbReference type="HAMAP-Rule" id="MF_01318"/>
    </source>
</evidence>
<dbReference type="PANTHER" id="PTHR36427">
    <property type="entry name" value="54S RIBOSOMAL PROTEIN L1, MITOCHONDRIAL"/>
    <property type="match status" value="1"/>
</dbReference>
<dbReference type="CDD" id="cd00403">
    <property type="entry name" value="Ribosomal_L1"/>
    <property type="match status" value="1"/>
</dbReference>
<evidence type="ECO:0000256" key="3">
    <source>
        <dbReference type="ARBA" id="ARBA00022730"/>
    </source>
</evidence>
<dbReference type="GO" id="GO:0006412">
    <property type="term" value="P:translation"/>
    <property type="evidence" value="ECO:0007669"/>
    <property type="project" value="UniProtKB-UniRule"/>
</dbReference>
<dbReference type="GO" id="GO:0006417">
    <property type="term" value="P:regulation of translation"/>
    <property type="evidence" value="ECO:0007669"/>
    <property type="project" value="UniProtKB-KW"/>
</dbReference>
<evidence type="ECO:0000256" key="2">
    <source>
        <dbReference type="ARBA" id="ARBA00022491"/>
    </source>
</evidence>
<evidence type="ECO:0000256" key="7">
    <source>
        <dbReference type="ARBA" id="ARBA00023274"/>
    </source>
</evidence>
<dbReference type="PANTHER" id="PTHR36427:SF3">
    <property type="entry name" value="LARGE RIBOSOMAL SUBUNIT PROTEIN UL1M"/>
    <property type="match status" value="1"/>
</dbReference>
<dbReference type="Proteomes" id="UP000671879">
    <property type="component" value="Chromosome"/>
</dbReference>
<comment type="function">
    <text evidence="9">Protein L1 is also a translational repressor protein, it controls the translation of the L11 operon by binding to its mRNA.</text>
</comment>
<gene>
    <name evidence="9" type="primary">rplA</name>
    <name evidence="11" type="ORF">KAR29_02835</name>
</gene>
<evidence type="ECO:0000256" key="1">
    <source>
        <dbReference type="ARBA" id="ARBA00010531"/>
    </source>
</evidence>
<dbReference type="SUPFAM" id="SSF56808">
    <property type="entry name" value="Ribosomal protein L1"/>
    <property type="match status" value="1"/>
</dbReference>
<organism evidence="11 12">
    <name type="scientific">Aminithiophilus ramosus</name>
    <dbReference type="NCBI Taxonomy" id="3029084"/>
    <lineage>
        <taxon>Bacteria</taxon>
        <taxon>Thermotogati</taxon>
        <taxon>Synergistota</taxon>
        <taxon>Synergistia</taxon>
        <taxon>Synergistales</taxon>
        <taxon>Aminithiophilaceae</taxon>
        <taxon>Aminithiophilus</taxon>
    </lineage>
</organism>
<dbReference type="EMBL" id="CP072943">
    <property type="protein sequence ID" value="QTX32873.1"/>
    <property type="molecule type" value="Genomic_DNA"/>
</dbReference>
<dbReference type="GO" id="GO:0000049">
    <property type="term" value="F:tRNA binding"/>
    <property type="evidence" value="ECO:0007669"/>
    <property type="project" value="UniProtKB-KW"/>
</dbReference>
<name>A0A9Q7EVZ7_9BACT</name>
<dbReference type="Pfam" id="PF00687">
    <property type="entry name" value="Ribosomal_L1"/>
    <property type="match status" value="1"/>
</dbReference>
<dbReference type="AlphaFoldDB" id="A0A9Q7EVZ7"/>
<dbReference type="GO" id="GO:0003735">
    <property type="term" value="F:structural constituent of ribosome"/>
    <property type="evidence" value="ECO:0007669"/>
    <property type="project" value="InterPro"/>
</dbReference>
<dbReference type="PIRSF" id="PIRSF002155">
    <property type="entry name" value="Ribosomal_L1"/>
    <property type="match status" value="1"/>
</dbReference>
<protein>
    <recommendedName>
        <fullName evidence="8 9">Large ribosomal subunit protein uL1</fullName>
    </recommendedName>
</protein>
<keyword evidence="12" id="KW-1185">Reference proteome</keyword>
<keyword evidence="6 9" id="KW-0689">Ribosomal protein</keyword>
<dbReference type="InterPro" id="IPR016095">
    <property type="entry name" value="Ribosomal_uL1_3-a/b-sand"/>
</dbReference>
<dbReference type="Gene3D" id="3.40.50.790">
    <property type="match status" value="1"/>
</dbReference>